<name>A0A327XRG6_9RHOB</name>
<gene>
    <name evidence="1" type="ORF">ATI53_104923</name>
</gene>
<dbReference type="PANTHER" id="PTHR42941:SF1">
    <property type="entry name" value="SLL1037 PROTEIN"/>
    <property type="match status" value="1"/>
</dbReference>
<proteinExistence type="predicted"/>
<dbReference type="AlphaFoldDB" id="A0A327XRG6"/>
<dbReference type="Pfam" id="PF16868">
    <property type="entry name" value="NMT1_3"/>
    <property type="match status" value="1"/>
</dbReference>
<sequence length="331" mass="34768">MTVISKKGSLWAGLLGLAATCTFGTMTLAQDRTELGLATSASGGTGYMYAVAVATVVNEDSEDLKITPFPSAGVVENDRLLRGDEAQLILHTGGEAYDSYRGKGRYPSAATDLRAILPIYASLVQIVASADTEAARPGDLKGKRVGLGEPGSSANTYVRQALEAEGVKDGDYDARPNSLTEQVAGVRDGNLDVLSTVMGAGAPALQDLATSRDVRWISVSSDTLQAVMEMNPPGAVVPVTIPADTYAGQDSAVQTFGVPIWIMGRADLPDTAVTQILTRFLGNMDRASEVHPIVKNTTKDFVAGATPPVPWHDAAVNALKETGYAPLPFKE</sequence>
<dbReference type="EMBL" id="QLMG01000049">
    <property type="protein sequence ID" value="RAK11323.1"/>
    <property type="molecule type" value="Genomic_DNA"/>
</dbReference>
<evidence type="ECO:0000313" key="2">
    <source>
        <dbReference type="Proteomes" id="UP000249165"/>
    </source>
</evidence>
<dbReference type="OrthoDB" id="9776669at2"/>
<evidence type="ECO:0008006" key="3">
    <source>
        <dbReference type="Google" id="ProtNLM"/>
    </source>
</evidence>
<dbReference type="PANTHER" id="PTHR42941">
    <property type="entry name" value="SLL1037 PROTEIN"/>
    <property type="match status" value="1"/>
</dbReference>
<evidence type="ECO:0000313" key="1">
    <source>
        <dbReference type="EMBL" id="RAK11323.1"/>
    </source>
</evidence>
<dbReference type="NCBIfam" id="TIGR02122">
    <property type="entry name" value="TRAP_TAXI"/>
    <property type="match status" value="1"/>
</dbReference>
<dbReference type="SUPFAM" id="SSF53850">
    <property type="entry name" value="Periplasmic binding protein-like II"/>
    <property type="match status" value="1"/>
</dbReference>
<comment type="caution">
    <text evidence="1">The sequence shown here is derived from an EMBL/GenBank/DDBJ whole genome shotgun (WGS) entry which is preliminary data.</text>
</comment>
<dbReference type="Gene3D" id="3.40.190.10">
    <property type="entry name" value="Periplasmic binding protein-like II"/>
    <property type="match status" value="2"/>
</dbReference>
<keyword evidence="2" id="KW-1185">Reference proteome</keyword>
<reference evidence="1 2" key="1">
    <citation type="submission" date="2018-06" db="EMBL/GenBank/DDBJ databases">
        <title>Genomic Encyclopedia of Archaeal and Bacterial Type Strains, Phase II (KMG-II): from individual species to whole genera.</title>
        <authorList>
            <person name="Goeker M."/>
        </authorList>
    </citation>
    <scope>NUCLEOTIDE SEQUENCE [LARGE SCALE GENOMIC DNA]</scope>
    <source>
        <strain evidence="1 2">DSM 22011</strain>
    </source>
</reference>
<organism evidence="1 2">
    <name type="scientific">Salipiger aestuarii</name>
    <dbReference type="NCBI Taxonomy" id="568098"/>
    <lineage>
        <taxon>Bacteria</taxon>
        <taxon>Pseudomonadati</taxon>
        <taxon>Pseudomonadota</taxon>
        <taxon>Alphaproteobacteria</taxon>
        <taxon>Rhodobacterales</taxon>
        <taxon>Roseobacteraceae</taxon>
        <taxon>Salipiger</taxon>
    </lineage>
</organism>
<dbReference type="Proteomes" id="UP000249165">
    <property type="component" value="Unassembled WGS sequence"/>
</dbReference>
<dbReference type="InterPro" id="IPR011852">
    <property type="entry name" value="TRAP_TAXI"/>
</dbReference>
<protein>
    <recommendedName>
        <fullName evidence="3">TRAP transporter TAXI family solute receptor</fullName>
    </recommendedName>
</protein>
<dbReference type="RefSeq" id="WP_111551106.1">
    <property type="nucleotide sequence ID" value="NZ_LIGK01000055.1"/>
</dbReference>
<accession>A0A327XRG6</accession>